<evidence type="ECO:0000256" key="1">
    <source>
        <dbReference type="ARBA" id="ARBA00000151"/>
    </source>
</evidence>
<evidence type="ECO:0000313" key="14">
    <source>
        <dbReference type="Proteomes" id="UP000196503"/>
    </source>
</evidence>
<organism evidence="13 14">
    <name type="scientific">Enterococcus cecorum</name>
    <dbReference type="NCBI Taxonomy" id="44008"/>
    <lineage>
        <taxon>Bacteria</taxon>
        <taxon>Bacillati</taxon>
        <taxon>Bacillota</taxon>
        <taxon>Bacilli</taxon>
        <taxon>Lactobacillales</taxon>
        <taxon>Enterococcaceae</taxon>
        <taxon>Enterococcus</taxon>
    </lineage>
</organism>
<evidence type="ECO:0000256" key="10">
    <source>
        <dbReference type="ARBA" id="ARBA00042102"/>
    </source>
</evidence>
<proteinExistence type="inferred from homology"/>
<dbReference type="RefSeq" id="WP_047341452.1">
    <property type="nucleotide sequence ID" value="NZ_LDEB01000020.1"/>
</dbReference>
<keyword evidence="8" id="KW-0784">Thiamine biosynthesis</keyword>
<dbReference type="GO" id="GO:0008972">
    <property type="term" value="F:phosphomethylpyrimidine kinase activity"/>
    <property type="evidence" value="ECO:0007669"/>
    <property type="project" value="UniProtKB-EC"/>
</dbReference>
<evidence type="ECO:0000256" key="3">
    <source>
        <dbReference type="ARBA" id="ARBA00004769"/>
    </source>
</evidence>
<evidence type="ECO:0000313" key="13">
    <source>
        <dbReference type="EMBL" id="OUZ17787.1"/>
    </source>
</evidence>
<accession>A0A0I9WHQ3</accession>
<evidence type="ECO:0000256" key="6">
    <source>
        <dbReference type="ARBA" id="ARBA00012963"/>
    </source>
</evidence>
<keyword evidence="13" id="KW-0418">Kinase</keyword>
<dbReference type="Pfam" id="PF08543">
    <property type="entry name" value="Phos_pyr_kin"/>
    <property type="match status" value="1"/>
</dbReference>
<evidence type="ECO:0000256" key="4">
    <source>
        <dbReference type="ARBA" id="ARBA00009879"/>
    </source>
</evidence>
<protein>
    <recommendedName>
        <fullName evidence="7">Hydroxymethylpyrimidine/phosphomethylpyrimidine kinase</fullName>
        <ecNumber evidence="5">2.7.1.49</ecNumber>
        <ecNumber evidence="6">2.7.4.7</ecNumber>
    </recommendedName>
    <alternativeName>
        <fullName evidence="10">Hydroxymethylpyrimidine kinase</fullName>
    </alternativeName>
    <alternativeName>
        <fullName evidence="11">Hydroxymethylpyrimidine phosphate kinase</fullName>
    </alternativeName>
</protein>
<evidence type="ECO:0000256" key="7">
    <source>
        <dbReference type="ARBA" id="ARBA00019161"/>
    </source>
</evidence>
<evidence type="ECO:0000256" key="5">
    <source>
        <dbReference type="ARBA" id="ARBA00012135"/>
    </source>
</evidence>
<comment type="catalytic activity">
    <reaction evidence="1">
        <text>4-amino-5-hydroxymethyl-2-methylpyrimidine + ATP = 4-amino-2-methyl-5-(phosphooxymethyl)pyrimidine + ADP + H(+)</text>
        <dbReference type="Rhea" id="RHEA:23096"/>
        <dbReference type="ChEBI" id="CHEBI:15378"/>
        <dbReference type="ChEBI" id="CHEBI:16892"/>
        <dbReference type="ChEBI" id="CHEBI:30616"/>
        <dbReference type="ChEBI" id="CHEBI:58354"/>
        <dbReference type="ChEBI" id="CHEBI:456216"/>
        <dbReference type="EC" id="2.7.1.49"/>
    </reaction>
</comment>
<dbReference type="InterPro" id="IPR013749">
    <property type="entry name" value="PM/HMP-P_kinase-1"/>
</dbReference>
<evidence type="ECO:0000256" key="8">
    <source>
        <dbReference type="ARBA" id="ARBA00022977"/>
    </source>
</evidence>
<comment type="similarity">
    <text evidence="4">Belongs to the ThiD family.</text>
</comment>
<comment type="pathway">
    <text evidence="9">Cofactor biosynthesis; thiamine diphosphate biosynthesis; 4-amino-2-methyl-5-diphosphomethylpyrimidine from 5-amino-1-(5-phospho-D-ribosyl)imidazole: step 2/3.</text>
</comment>
<keyword evidence="13" id="KW-0808">Transferase</keyword>
<name>A0A0I9WHQ3_9ENTE</name>
<dbReference type="EC" id="2.7.4.7" evidence="6"/>
<dbReference type="InterPro" id="IPR004399">
    <property type="entry name" value="HMP/HMP-P_kinase_dom"/>
</dbReference>
<comment type="caution">
    <text evidence="13">The sequence shown here is derived from an EMBL/GenBank/DDBJ whole genome shotgun (WGS) entry which is preliminary data.</text>
</comment>
<dbReference type="GO" id="GO:0008902">
    <property type="term" value="F:hydroxymethylpyrimidine kinase activity"/>
    <property type="evidence" value="ECO:0007669"/>
    <property type="project" value="UniProtKB-EC"/>
</dbReference>
<comment type="pathway">
    <text evidence="3">Cofactor biosynthesis; thiamine diphosphate biosynthesis; 4-amino-2-methyl-5-diphosphomethylpyrimidine from 5-amino-1-(5-phospho-D-ribosyl)imidazole: step 3/3.</text>
</comment>
<gene>
    <name evidence="13" type="ORF">A5869_001259</name>
</gene>
<evidence type="ECO:0000259" key="12">
    <source>
        <dbReference type="Pfam" id="PF08543"/>
    </source>
</evidence>
<comment type="catalytic activity">
    <reaction evidence="2">
        <text>4-amino-2-methyl-5-(phosphooxymethyl)pyrimidine + ATP = 4-amino-2-methyl-5-(diphosphooxymethyl)pyrimidine + ADP</text>
        <dbReference type="Rhea" id="RHEA:19893"/>
        <dbReference type="ChEBI" id="CHEBI:30616"/>
        <dbReference type="ChEBI" id="CHEBI:57841"/>
        <dbReference type="ChEBI" id="CHEBI:58354"/>
        <dbReference type="ChEBI" id="CHEBI:456216"/>
        <dbReference type="EC" id="2.7.4.7"/>
    </reaction>
</comment>
<dbReference type="PANTHER" id="PTHR20858">
    <property type="entry name" value="PHOSPHOMETHYLPYRIMIDINE KINASE"/>
    <property type="match status" value="1"/>
</dbReference>
<dbReference type="AlphaFoldDB" id="A0A0I9WHQ3"/>
<evidence type="ECO:0000256" key="11">
    <source>
        <dbReference type="ARBA" id="ARBA00043176"/>
    </source>
</evidence>
<sequence length="265" mass="28703">MKRCLLTIGGLDVLGGGGIGTDMKTMEHYGFFSLSVISLVAGLEQEAFVFHEMDMATFEMQLATIAQNFQDELAGIKIGLLANPEQIKAVYQFCQPFIGKIPIVIDPVLAFKETAQQANQDYLAALRPLLTIATILTPNLPEACLLLDEKIPDNMDSVQNLAQRLQARFQCAVYLKVGARLSGNQAVDFLALDDVVHVLQAPKIKQATINGAGCCLSSALCGALAQNHSLLGASHEAKKYVYQAIQSGFFVTEESGNVWPQIKGN</sequence>
<dbReference type="InterPro" id="IPR029056">
    <property type="entry name" value="Ribokinase-like"/>
</dbReference>
<dbReference type="EC" id="2.7.1.49" evidence="5"/>
<dbReference type="GO" id="GO:0005829">
    <property type="term" value="C:cytosol"/>
    <property type="evidence" value="ECO:0007669"/>
    <property type="project" value="TreeGrafter"/>
</dbReference>
<dbReference type="Gene3D" id="3.40.1190.20">
    <property type="match status" value="1"/>
</dbReference>
<dbReference type="Proteomes" id="UP000196503">
    <property type="component" value="Unassembled WGS sequence"/>
</dbReference>
<dbReference type="PANTHER" id="PTHR20858:SF17">
    <property type="entry name" value="HYDROXYMETHYLPYRIMIDINE_PHOSPHOMETHYLPYRIMIDINE KINASE THI20-RELATED"/>
    <property type="match status" value="1"/>
</dbReference>
<dbReference type="EMBL" id="NIBL01000002">
    <property type="protein sequence ID" value="OUZ17787.1"/>
    <property type="molecule type" value="Genomic_DNA"/>
</dbReference>
<dbReference type="SUPFAM" id="SSF53613">
    <property type="entry name" value="Ribokinase-like"/>
    <property type="match status" value="1"/>
</dbReference>
<evidence type="ECO:0000256" key="9">
    <source>
        <dbReference type="ARBA" id="ARBA00037917"/>
    </source>
</evidence>
<reference evidence="13 14" key="1">
    <citation type="submission" date="2017-05" db="EMBL/GenBank/DDBJ databases">
        <title>The Genome Sequence of Enterococcus faecium 2D5_DIV0622.</title>
        <authorList>
            <consortium name="The Broad Institute Genomics Platform"/>
            <consortium name="The Broad Institute Genomic Center for Infectious Diseases"/>
            <person name="Earl A."/>
            <person name="Manson A."/>
            <person name="Schwartman J."/>
            <person name="Gilmore M."/>
            <person name="Abouelleil A."/>
            <person name="Cao P."/>
            <person name="Chapman S."/>
            <person name="Cusick C."/>
            <person name="Shea T."/>
            <person name="Young S."/>
            <person name="Neafsey D."/>
            <person name="Nusbaum C."/>
            <person name="Birren B."/>
        </authorList>
    </citation>
    <scope>NUCLEOTIDE SEQUENCE [LARGE SCALE GENOMIC DNA]</scope>
    <source>
        <strain evidence="13 14">2D5_DIV0622</strain>
    </source>
</reference>
<evidence type="ECO:0000256" key="2">
    <source>
        <dbReference type="ARBA" id="ARBA00000565"/>
    </source>
</evidence>
<dbReference type="CDD" id="cd01169">
    <property type="entry name" value="HMPP_kinase"/>
    <property type="match status" value="1"/>
</dbReference>
<dbReference type="GO" id="GO:0009228">
    <property type="term" value="P:thiamine biosynthetic process"/>
    <property type="evidence" value="ECO:0007669"/>
    <property type="project" value="UniProtKB-KW"/>
</dbReference>
<feature type="domain" description="Pyridoxamine kinase/Phosphomethylpyrimidine kinase" evidence="12">
    <location>
        <begin position="12"/>
        <end position="258"/>
    </location>
</feature>